<sequence>MSKILPPVGSDCVSCSIRKTVLFAGLEISDCESIHHPIDDIALAPNEVLYRAGDTARAVFTIRSGLLKLVQYLPDGRQRIVRLLRATDVTGLEALLGQPYQHDAIVLQQSEICRIPLEVIQRLDQENHKLRKELMVRWQRALDEADAWLTQLATGSARARMARLLLRLVSGSEGNSCELFGREDMGSMLGITTETASRIIAEFKRSGALQEIPGSVSLKCDTATLNKIAAD</sequence>
<feature type="domain" description="Cyclic nucleotide-binding" evidence="4">
    <location>
        <begin position="22"/>
        <end position="96"/>
    </location>
</feature>
<evidence type="ECO:0000313" key="6">
    <source>
        <dbReference type="Proteomes" id="UP000015559"/>
    </source>
</evidence>
<protein>
    <submittedName>
        <fullName evidence="5">Transcriptional regulator Crp/Fnr</fullName>
    </submittedName>
</protein>
<dbReference type="OrthoDB" id="7643467at2"/>
<keyword evidence="3" id="KW-0804">Transcription</keyword>
<dbReference type="InterPro" id="IPR014710">
    <property type="entry name" value="RmlC-like_jellyroll"/>
</dbReference>
<dbReference type="GO" id="GO:0003677">
    <property type="term" value="F:DNA binding"/>
    <property type="evidence" value="ECO:0007669"/>
    <property type="project" value="UniProtKB-KW"/>
</dbReference>
<dbReference type="PANTHER" id="PTHR24567:SF28">
    <property type="entry name" value="LISTERIOLYSIN REGULATORY PROTEIN"/>
    <property type="match status" value="1"/>
</dbReference>
<dbReference type="STRING" id="1163617.SCD_n02096"/>
<evidence type="ECO:0000259" key="4">
    <source>
        <dbReference type="PROSITE" id="PS50042"/>
    </source>
</evidence>
<dbReference type="InterPro" id="IPR000595">
    <property type="entry name" value="cNMP-bd_dom"/>
</dbReference>
<dbReference type="InterPro" id="IPR018490">
    <property type="entry name" value="cNMP-bd_dom_sf"/>
</dbReference>
<gene>
    <name evidence="5" type="ORF">SCD_n02096</name>
</gene>
<dbReference type="Pfam" id="PF00027">
    <property type="entry name" value="cNMP_binding"/>
    <property type="match status" value="1"/>
</dbReference>
<evidence type="ECO:0000256" key="1">
    <source>
        <dbReference type="ARBA" id="ARBA00023015"/>
    </source>
</evidence>
<dbReference type="PANTHER" id="PTHR24567">
    <property type="entry name" value="CRP FAMILY TRANSCRIPTIONAL REGULATORY PROTEIN"/>
    <property type="match status" value="1"/>
</dbReference>
<dbReference type="AlphaFoldDB" id="S6B5U8"/>
<name>S6B5U8_SULDS</name>
<dbReference type="Gene3D" id="1.10.10.10">
    <property type="entry name" value="Winged helix-like DNA-binding domain superfamily/Winged helix DNA-binding domain"/>
    <property type="match status" value="1"/>
</dbReference>
<dbReference type="InterPro" id="IPR036390">
    <property type="entry name" value="WH_DNA-bd_sf"/>
</dbReference>
<dbReference type="PROSITE" id="PS50042">
    <property type="entry name" value="CNMP_BINDING_3"/>
    <property type="match status" value="1"/>
</dbReference>
<dbReference type="EMBL" id="AP013066">
    <property type="protein sequence ID" value="BAN35907.1"/>
    <property type="molecule type" value="Genomic_DNA"/>
</dbReference>
<evidence type="ECO:0000256" key="3">
    <source>
        <dbReference type="ARBA" id="ARBA00023163"/>
    </source>
</evidence>
<dbReference type="GO" id="GO:0003700">
    <property type="term" value="F:DNA-binding transcription factor activity"/>
    <property type="evidence" value="ECO:0007669"/>
    <property type="project" value="TreeGrafter"/>
</dbReference>
<dbReference type="InterPro" id="IPR012318">
    <property type="entry name" value="HTH_CRP"/>
</dbReference>
<proteinExistence type="predicted"/>
<dbReference type="Gene3D" id="2.60.120.10">
    <property type="entry name" value="Jelly Rolls"/>
    <property type="match status" value="1"/>
</dbReference>
<dbReference type="SUPFAM" id="SSF46785">
    <property type="entry name" value="Winged helix' DNA-binding domain"/>
    <property type="match status" value="1"/>
</dbReference>
<dbReference type="InterPro" id="IPR050397">
    <property type="entry name" value="Env_Response_Regulators"/>
</dbReference>
<keyword evidence="6" id="KW-1185">Reference proteome</keyword>
<keyword evidence="1" id="KW-0805">Transcription regulation</keyword>
<dbReference type="SUPFAM" id="SSF51206">
    <property type="entry name" value="cAMP-binding domain-like"/>
    <property type="match status" value="1"/>
</dbReference>
<evidence type="ECO:0000313" key="5">
    <source>
        <dbReference type="EMBL" id="BAN35907.1"/>
    </source>
</evidence>
<reference evidence="5 6" key="1">
    <citation type="journal article" date="2012" name="Appl. Environ. Microbiol.">
        <title>Draft genome sequence of a psychrotolerant sulfur-oxidizing bacterium, Sulfuricella denitrificans skB26, and proteomic insights into cold adaptation.</title>
        <authorList>
            <person name="Watanabe T."/>
            <person name="Kojima H."/>
            <person name="Fukui M."/>
        </authorList>
    </citation>
    <scope>NUCLEOTIDE SEQUENCE [LARGE SCALE GENOMIC DNA]</scope>
    <source>
        <strain evidence="6">skB26</strain>
    </source>
</reference>
<organism evidence="5 6">
    <name type="scientific">Sulfuricella denitrificans (strain DSM 22764 / NBRC 105220 / skB26)</name>
    <dbReference type="NCBI Taxonomy" id="1163617"/>
    <lineage>
        <taxon>Bacteria</taxon>
        <taxon>Pseudomonadati</taxon>
        <taxon>Pseudomonadota</taxon>
        <taxon>Betaproteobacteria</taxon>
        <taxon>Nitrosomonadales</taxon>
        <taxon>Sulfuricellaceae</taxon>
        <taxon>Sulfuricella</taxon>
    </lineage>
</organism>
<dbReference type="CDD" id="cd00038">
    <property type="entry name" value="CAP_ED"/>
    <property type="match status" value="1"/>
</dbReference>
<dbReference type="Pfam" id="PF13545">
    <property type="entry name" value="HTH_Crp_2"/>
    <property type="match status" value="1"/>
</dbReference>
<dbReference type="KEGG" id="sdr:SCD_n02096"/>
<keyword evidence="2" id="KW-0238">DNA-binding</keyword>
<dbReference type="GO" id="GO:0005829">
    <property type="term" value="C:cytosol"/>
    <property type="evidence" value="ECO:0007669"/>
    <property type="project" value="TreeGrafter"/>
</dbReference>
<dbReference type="SMART" id="SM00100">
    <property type="entry name" value="cNMP"/>
    <property type="match status" value="1"/>
</dbReference>
<dbReference type="HOGENOM" id="CLU_075053_0_4_4"/>
<accession>S6B5U8</accession>
<dbReference type="Proteomes" id="UP000015559">
    <property type="component" value="Chromosome"/>
</dbReference>
<dbReference type="RefSeq" id="WP_009205103.1">
    <property type="nucleotide sequence ID" value="NC_022357.1"/>
</dbReference>
<dbReference type="InterPro" id="IPR036388">
    <property type="entry name" value="WH-like_DNA-bd_sf"/>
</dbReference>
<evidence type="ECO:0000256" key="2">
    <source>
        <dbReference type="ARBA" id="ARBA00023125"/>
    </source>
</evidence>
<dbReference type="eggNOG" id="COG0664">
    <property type="taxonomic scope" value="Bacteria"/>
</dbReference>